<proteinExistence type="inferred from homology"/>
<evidence type="ECO:0000313" key="10">
    <source>
        <dbReference type="Proteomes" id="UP000620075"/>
    </source>
</evidence>
<dbReference type="CDD" id="cd06261">
    <property type="entry name" value="TM_PBP2"/>
    <property type="match status" value="1"/>
</dbReference>
<evidence type="ECO:0000256" key="5">
    <source>
        <dbReference type="ARBA" id="ARBA00022989"/>
    </source>
</evidence>
<reference evidence="9 10" key="1">
    <citation type="submission" date="2020-10" db="EMBL/GenBank/DDBJ databases">
        <title>Ca. Dormibacterota MAGs.</title>
        <authorList>
            <person name="Montgomery K."/>
        </authorList>
    </citation>
    <scope>NUCLEOTIDE SEQUENCE [LARGE SCALE GENOMIC DNA]</scope>
    <source>
        <strain evidence="9">SC8811_S16_3</strain>
    </source>
</reference>
<dbReference type="Pfam" id="PF00528">
    <property type="entry name" value="BPD_transp_1"/>
    <property type="match status" value="1"/>
</dbReference>
<dbReference type="GO" id="GO:0005886">
    <property type="term" value="C:plasma membrane"/>
    <property type="evidence" value="ECO:0007669"/>
    <property type="project" value="UniProtKB-SubCell"/>
</dbReference>
<dbReference type="AlphaFoldDB" id="A0A934NDR6"/>
<feature type="transmembrane region" description="Helical" evidence="7">
    <location>
        <begin position="82"/>
        <end position="104"/>
    </location>
</feature>
<feature type="transmembrane region" description="Helical" evidence="7">
    <location>
        <begin position="150"/>
        <end position="172"/>
    </location>
</feature>
<organism evidence="9 10">
    <name type="scientific">Candidatus Dormiibacter inghamiae</name>
    <dbReference type="NCBI Taxonomy" id="3127013"/>
    <lineage>
        <taxon>Bacteria</taxon>
        <taxon>Bacillati</taxon>
        <taxon>Candidatus Dormiibacterota</taxon>
        <taxon>Candidatus Dormibacteria</taxon>
        <taxon>Candidatus Dormibacterales</taxon>
        <taxon>Candidatus Dormibacteraceae</taxon>
        <taxon>Candidatus Dormiibacter</taxon>
    </lineage>
</organism>
<comment type="caution">
    <text evidence="9">The sequence shown here is derived from an EMBL/GenBank/DDBJ whole genome shotgun (WGS) entry which is preliminary data.</text>
</comment>
<comment type="subcellular location">
    <subcellularLocation>
        <location evidence="1 7">Cell membrane</location>
        <topology evidence="1 7">Multi-pass membrane protein</topology>
    </subcellularLocation>
</comment>
<evidence type="ECO:0000256" key="4">
    <source>
        <dbReference type="ARBA" id="ARBA00022692"/>
    </source>
</evidence>
<dbReference type="RefSeq" id="WP_338178822.1">
    <property type="nucleotide sequence ID" value="NZ_JAEKNQ010000033.1"/>
</dbReference>
<gene>
    <name evidence="9" type="ORF">JF888_08445</name>
</gene>
<protein>
    <submittedName>
        <fullName evidence="9">Carbohydrate ABC transporter permease</fullName>
    </submittedName>
</protein>
<dbReference type="PANTHER" id="PTHR32243:SF18">
    <property type="entry name" value="INNER MEMBRANE ABC TRANSPORTER PERMEASE PROTEIN YCJP"/>
    <property type="match status" value="1"/>
</dbReference>
<evidence type="ECO:0000313" key="9">
    <source>
        <dbReference type="EMBL" id="MBJ7603199.1"/>
    </source>
</evidence>
<keyword evidence="3" id="KW-1003">Cell membrane</keyword>
<feature type="transmembrane region" description="Helical" evidence="7">
    <location>
        <begin position="116"/>
        <end position="138"/>
    </location>
</feature>
<keyword evidence="2 7" id="KW-0813">Transport</keyword>
<dbReference type="InterPro" id="IPR000515">
    <property type="entry name" value="MetI-like"/>
</dbReference>
<name>A0A934NDR6_9BACT</name>
<evidence type="ECO:0000256" key="1">
    <source>
        <dbReference type="ARBA" id="ARBA00004651"/>
    </source>
</evidence>
<dbReference type="GO" id="GO:0055085">
    <property type="term" value="P:transmembrane transport"/>
    <property type="evidence" value="ECO:0007669"/>
    <property type="project" value="InterPro"/>
</dbReference>
<dbReference type="InterPro" id="IPR035906">
    <property type="entry name" value="MetI-like_sf"/>
</dbReference>
<sequence>MSAAIRRPRRRATPQRQLAYAAAGLITAFMLFPLYLIAVAALQPRTAVFDYPRALYPSPFSIESMAFFLNATGILPALGRSLVIGVMTVVLALALGCPAGYAVARYRFAGRDLVQLLIVSVRAFPILILAIPLAVTFINWNLYDSVLSVALVHTVMALPLTILLAASVFLRVPSELEEAAMSMGTSRFGAVWRIVLPLSRQGLGAAALFAFVLSWNEVFAAAVLTVRNPTLPAQIVGALGQSPLPFRFAGGLALTLPALVFIFFMRPYLFSAFGQARS</sequence>
<feature type="domain" description="ABC transmembrane type-1" evidence="8">
    <location>
        <begin position="78"/>
        <end position="265"/>
    </location>
</feature>
<keyword evidence="4 7" id="KW-0812">Transmembrane</keyword>
<dbReference type="Proteomes" id="UP000620075">
    <property type="component" value="Unassembled WGS sequence"/>
</dbReference>
<keyword evidence="5 7" id="KW-1133">Transmembrane helix</keyword>
<dbReference type="PANTHER" id="PTHR32243">
    <property type="entry name" value="MALTOSE TRANSPORT SYSTEM PERMEASE-RELATED"/>
    <property type="match status" value="1"/>
</dbReference>
<accession>A0A934NDR6</accession>
<evidence type="ECO:0000256" key="2">
    <source>
        <dbReference type="ARBA" id="ARBA00022448"/>
    </source>
</evidence>
<evidence type="ECO:0000256" key="6">
    <source>
        <dbReference type="ARBA" id="ARBA00023136"/>
    </source>
</evidence>
<dbReference type="EMBL" id="JAEKNQ010000033">
    <property type="protein sequence ID" value="MBJ7603199.1"/>
    <property type="molecule type" value="Genomic_DNA"/>
</dbReference>
<dbReference type="InterPro" id="IPR050901">
    <property type="entry name" value="BP-dep_ABC_trans_perm"/>
</dbReference>
<comment type="similarity">
    <text evidence="7">Belongs to the binding-protein-dependent transport system permease family.</text>
</comment>
<dbReference type="Gene3D" id="1.10.3720.10">
    <property type="entry name" value="MetI-like"/>
    <property type="match status" value="1"/>
</dbReference>
<feature type="transmembrane region" description="Helical" evidence="7">
    <location>
        <begin position="246"/>
        <end position="269"/>
    </location>
</feature>
<dbReference type="SUPFAM" id="SSF161098">
    <property type="entry name" value="MetI-like"/>
    <property type="match status" value="1"/>
</dbReference>
<evidence type="ECO:0000256" key="3">
    <source>
        <dbReference type="ARBA" id="ARBA00022475"/>
    </source>
</evidence>
<dbReference type="PROSITE" id="PS50928">
    <property type="entry name" value="ABC_TM1"/>
    <property type="match status" value="1"/>
</dbReference>
<evidence type="ECO:0000256" key="7">
    <source>
        <dbReference type="RuleBase" id="RU363032"/>
    </source>
</evidence>
<keyword evidence="6 7" id="KW-0472">Membrane</keyword>
<evidence type="ECO:0000259" key="8">
    <source>
        <dbReference type="PROSITE" id="PS50928"/>
    </source>
</evidence>
<feature type="transmembrane region" description="Helical" evidence="7">
    <location>
        <begin position="20"/>
        <end position="42"/>
    </location>
</feature>